<sequence>MAEISVGRAAGAGLRLIRREPKAVLGWAGLYLAAAAITMALFGAIFGQFFTTLARDAEPDPAVLMGLNAQMMALQPLVWLGAIVLQTVLMAAVFRAVLQPEERRWAYLRLSGQELWLGLVYLVLSFGISIVAMMLLFPVVGLAVFLGYLFRDALGPWGMVLIGGPTLLLFMGAVVWLMLRLCLAYPMSFADRNFRLFESWTATRGHAGRLFLVFLLAVLIALGVQLVGFVICAGLMLAVIGPNWQALMAGDPLLLLRTVGPFLPLFVVLGSVLSAVMAAITTAPLAEVYRQLRG</sequence>
<dbReference type="EMBL" id="JBHUEY010000001">
    <property type="protein sequence ID" value="MFD1782314.1"/>
    <property type="molecule type" value="Genomic_DNA"/>
</dbReference>
<dbReference type="RefSeq" id="WP_377280627.1">
    <property type="nucleotide sequence ID" value="NZ_JBHRSI010000001.1"/>
</dbReference>
<feature type="transmembrane region" description="Helical" evidence="1">
    <location>
        <begin position="261"/>
        <end position="286"/>
    </location>
</feature>
<feature type="transmembrane region" description="Helical" evidence="1">
    <location>
        <begin position="24"/>
        <end position="50"/>
    </location>
</feature>
<feature type="transmembrane region" description="Helical" evidence="1">
    <location>
        <begin position="119"/>
        <end position="150"/>
    </location>
</feature>
<keyword evidence="1" id="KW-0472">Membrane</keyword>
<evidence type="ECO:0000256" key="1">
    <source>
        <dbReference type="SAM" id="Phobius"/>
    </source>
</evidence>
<evidence type="ECO:0000313" key="3">
    <source>
        <dbReference type="Proteomes" id="UP001597237"/>
    </source>
</evidence>
<accession>A0ABW4MX82</accession>
<protein>
    <recommendedName>
        <fullName evidence="4">Glycerophosphoryl diester phosphodiesterase membrane domain-containing protein</fullName>
    </recommendedName>
</protein>
<keyword evidence="1" id="KW-1133">Transmembrane helix</keyword>
<proteinExistence type="predicted"/>
<gene>
    <name evidence="2" type="ORF">ACFSC0_02825</name>
</gene>
<feature type="transmembrane region" description="Helical" evidence="1">
    <location>
        <begin position="210"/>
        <end position="241"/>
    </location>
</feature>
<name>A0ABW4MX82_9CAUL</name>
<evidence type="ECO:0008006" key="4">
    <source>
        <dbReference type="Google" id="ProtNLM"/>
    </source>
</evidence>
<feature type="transmembrane region" description="Helical" evidence="1">
    <location>
        <begin position="77"/>
        <end position="98"/>
    </location>
</feature>
<reference evidence="3" key="1">
    <citation type="journal article" date="2019" name="Int. J. Syst. Evol. Microbiol.">
        <title>The Global Catalogue of Microorganisms (GCM) 10K type strain sequencing project: providing services to taxonomists for standard genome sequencing and annotation.</title>
        <authorList>
            <consortium name="The Broad Institute Genomics Platform"/>
            <consortium name="The Broad Institute Genome Sequencing Center for Infectious Disease"/>
            <person name="Wu L."/>
            <person name="Ma J."/>
        </authorList>
    </citation>
    <scope>NUCLEOTIDE SEQUENCE [LARGE SCALE GENOMIC DNA]</scope>
    <source>
        <strain evidence="3">DFY28</strain>
    </source>
</reference>
<evidence type="ECO:0000313" key="2">
    <source>
        <dbReference type="EMBL" id="MFD1782314.1"/>
    </source>
</evidence>
<organism evidence="2 3">
    <name type="scientific">Phenylobacterium terrae</name>
    <dbReference type="NCBI Taxonomy" id="2665495"/>
    <lineage>
        <taxon>Bacteria</taxon>
        <taxon>Pseudomonadati</taxon>
        <taxon>Pseudomonadota</taxon>
        <taxon>Alphaproteobacteria</taxon>
        <taxon>Caulobacterales</taxon>
        <taxon>Caulobacteraceae</taxon>
        <taxon>Phenylobacterium</taxon>
    </lineage>
</organism>
<comment type="caution">
    <text evidence="2">The sequence shown here is derived from an EMBL/GenBank/DDBJ whole genome shotgun (WGS) entry which is preliminary data.</text>
</comment>
<feature type="transmembrane region" description="Helical" evidence="1">
    <location>
        <begin position="156"/>
        <end position="179"/>
    </location>
</feature>
<keyword evidence="3" id="KW-1185">Reference proteome</keyword>
<keyword evidence="1" id="KW-0812">Transmembrane</keyword>
<dbReference type="Proteomes" id="UP001597237">
    <property type="component" value="Unassembled WGS sequence"/>
</dbReference>